<evidence type="ECO:0000313" key="3">
    <source>
        <dbReference type="EMBL" id="CAI2387341.1"/>
    </source>
</evidence>
<organism evidence="3 4">
    <name type="scientific">Euplotes crassus</name>
    <dbReference type="NCBI Taxonomy" id="5936"/>
    <lineage>
        <taxon>Eukaryota</taxon>
        <taxon>Sar</taxon>
        <taxon>Alveolata</taxon>
        <taxon>Ciliophora</taxon>
        <taxon>Intramacronucleata</taxon>
        <taxon>Spirotrichea</taxon>
        <taxon>Hypotrichia</taxon>
        <taxon>Euplotida</taxon>
        <taxon>Euplotidae</taxon>
        <taxon>Moneuplotes</taxon>
    </lineage>
</organism>
<keyword evidence="2" id="KW-0812">Transmembrane</keyword>
<feature type="transmembrane region" description="Helical" evidence="2">
    <location>
        <begin position="48"/>
        <end position="72"/>
    </location>
</feature>
<feature type="compositionally biased region" description="Polar residues" evidence="1">
    <location>
        <begin position="664"/>
        <end position="684"/>
    </location>
</feature>
<dbReference type="AlphaFoldDB" id="A0AAD1Y8E7"/>
<protein>
    <submittedName>
        <fullName evidence="3">Uncharacterized protein</fullName>
    </submittedName>
</protein>
<gene>
    <name evidence="3" type="ORF">ECRASSUSDP1_LOCUS28971</name>
</gene>
<name>A0AAD1Y8E7_EUPCR</name>
<keyword evidence="2" id="KW-0472">Membrane</keyword>
<evidence type="ECO:0000313" key="4">
    <source>
        <dbReference type="Proteomes" id="UP001295684"/>
    </source>
</evidence>
<dbReference type="EMBL" id="CAMPGE010029858">
    <property type="protein sequence ID" value="CAI2387341.1"/>
    <property type="molecule type" value="Genomic_DNA"/>
</dbReference>
<feature type="region of interest" description="Disordered" evidence="1">
    <location>
        <begin position="649"/>
        <end position="684"/>
    </location>
</feature>
<evidence type="ECO:0000256" key="2">
    <source>
        <dbReference type="SAM" id="Phobius"/>
    </source>
</evidence>
<evidence type="ECO:0000256" key="1">
    <source>
        <dbReference type="SAM" id="MobiDB-lite"/>
    </source>
</evidence>
<dbReference type="GO" id="GO:0007131">
    <property type="term" value="P:reciprocal meiotic recombination"/>
    <property type="evidence" value="ECO:0007669"/>
    <property type="project" value="TreeGrafter"/>
</dbReference>
<dbReference type="GO" id="GO:0005634">
    <property type="term" value="C:nucleus"/>
    <property type="evidence" value="ECO:0007669"/>
    <property type="project" value="TreeGrafter"/>
</dbReference>
<reference evidence="3" key="1">
    <citation type="submission" date="2023-07" db="EMBL/GenBank/DDBJ databases">
        <authorList>
            <consortium name="AG Swart"/>
            <person name="Singh M."/>
            <person name="Singh A."/>
            <person name="Seah K."/>
            <person name="Emmerich C."/>
        </authorList>
    </citation>
    <scope>NUCLEOTIDE SEQUENCE</scope>
    <source>
        <strain evidence="3">DP1</strain>
    </source>
</reference>
<accession>A0AAD1Y8E7</accession>
<dbReference type="Proteomes" id="UP001295684">
    <property type="component" value="Unassembled WGS sequence"/>
</dbReference>
<proteinExistence type="predicted"/>
<keyword evidence="2" id="KW-1133">Transmembrane helix</keyword>
<dbReference type="PANTHER" id="PTHR31398">
    <property type="entry name" value="MEIOTIC NUCLEAR DIVISION PROTEIN 1 HOMOLOG"/>
    <property type="match status" value="1"/>
</dbReference>
<keyword evidence="4" id="KW-1185">Reference proteome</keyword>
<sequence length="726" mass="85213">MANKRYKKIFKKKKTFAQKIFNSMRTFDIFGKSIVLTYKGDDMYRTHIGGFASLIVQLIVIAYFLYLLHVLIFKENTNFVKTTLIKDLYKDTEVLQPGLGNGRNSHFDFAFKLTSDDLDFVNQTSALEFTVQLVEQERKTVDGVQKIERKNTDIELTKCGLENLNYEHKDEIKRLEIDQYYCPKIKNYTITGSFFSKDFHFIDIRVKRCKGTGCMNDDQLDKVLQNARFNMVLVNTVMNLKDYKNPIQYTLDEGFFWDILPGIRKKTDIFIRKNEASFVDDYIQLGFEEDEEEFFQVVDSKDRLELEPESGVLLSIVFRYDKISDIYERQIFSIGELMGQVGGFKESIMGIGTIFLTIFSERLFVGSVLRKIYQIDTWQEREKLDKSKRKEHLKNFKNRKLIFREDGRGIKVPYTKSEKFHANTFKVIKNANKEEICTIKKSLKDTEDKDSEVQKKDDADIKDSDYEDIKGEILERCEKSMRERRVFKYGYFHIFHYLCCCRLVCRRKRNMRLMPYFRDQLYYNIGEEKLLEELDCVTIIKAVRQLKLLTAVLLTKKQKFLMKFQRNNVIDSSSSGTSDEGRVNIVDLMESKNEKHAEIVNKKINKVINSFTNQDMNEIDSRIISGIVKKRFSDSEGDEINLINQNEKQFSEASNQEEEKCADVSNNRINTSSPISSRQNTANLNDKNMRHLFEDDASDINKMEIDFELGKGQSKVRKKKDKSDFE</sequence>
<comment type="caution">
    <text evidence="3">The sequence shown here is derived from an EMBL/GenBank/DDBJ whole genome shotgun (WGS) entry which is preliminary data.</text>
</comment>
<dbReference type="PANTHER" id="PTHR31398:SF0">
    <property type="entry name" value="MEIOTIC NUCLEAR DIVISION PROTEIN 1 HOMOLOG"/>
    <property type="match status" value="1"/>
</dbReference>